<organism evidence="8 9">
    <name type="scientific">Rugosimonospora acidiphila</name>
    <dbReference type="NCBI Taxonomy" id="556531"/>
    <lineage>
        <taxon>Bacteria</taxon>
        <taxon>Bacillati</taxon>
        <taxon>Actinomycetota</taxon>
        <taxon>Actinomycetes</taxon>
        <taxon>Micromonosporales</taxon>
        <taxon>Micromonosporaceae</taxon>
        <taxon>Rugosimonospora</taxon>
    </lineage>
</organism>
<dbReference type="NCBIfam" id="TIGR02937">
    <property type="entry name" value="sigma70-ECF"/>
    <property type="match status" value="1"/>
</dbReference>
<evidence type="ECO:0000259" key="6">
    <source>
        <dbReference type="Pfam" id="PF04542"/>
    </source>
</evidence>
<evidence type="ECO:0000313" key="8">
    <source>
        <dbReference type="EMBL" id="GAA5182559.1"/>
    </source>
</evidence>
<protein>
    <submittedName>
        <fullName evidence="8">SigE family RNA polymerase sigma factor</fullName>
    </submittedName>
</protein>
<keyword evidence="3" id="KW-0731">Sigma factor</keyword>
<proteinExistence type="inferred from homology"/>
<dbReference type="InterPro" id="IPR039425">
    <property type="entry name" value="RNA_pol_sigma-70-like"/>
</dbReference>
<accession>A0ABP9RNN4</accession>
<keyword evidence="2" id="KW-0805">Transcription regulation</keyword>
<dbReference type="Gene3D" id="1.10.10.10">
    <property type="entry name" value="Winged helix-like DNA-binding domain superfamily/Winged helix DNA-binding domain"/>
    <property type="match status" value="1"/>
</dbReference>
<evidence type="ECO:0000259" key="7">
    <source>
        <dbReference type="Pfam" id="PF08281"/>
    </source>
</evidence>
<evidence type="ECO:0000256" key="5">
    <source>
        <dbReference type="ARBA" id="ARBA00023163"/>
    </source>
</evidence>
<gene>
    <name evidence="8" type="ORF">GCM10023322_19820</name>
</gene>
<reference evidence="9" key="1">
    <citation type="journal article" date="2019" name="Int. J. Syst. Evol. Microbiol.">
        <title>The Global Catalogue of Microorganisms (GCM) 10K type strain sequencing project: providing services to taxonomists for standard genome sequencing and annotation.</title>
        <authorList>
            <consortium name="The Broad Institute Genomics Platform"/>
            <consortium name="The Broad Institute Genome Sequencing Center for Infectious Disease"/>
            <person name="Wu L."/>
            <person name="Ma J."/>
        </authorList>
    </citation>
    <scope>NUCLEOTIDE SEQUENCE [LARGE SCALE GENOMIC DNA]</scope>
    <source>
        <strain evidence="9">JCM 18304</strain>
    </source>
</reference>
<evidence type="ECO:0000256" key="4">
    <source>
        <dbReference type="ARBA" id="ARBA00023125"/>
    </source>
</evidence>
<feature type="domain" description="RNA polymerase sigma factor 70 region 4 type 2" evidence="7">
    <location>
        <begin position="97"/>
        <end position="149"/>
    </location>
</feature>
<dbReference type="InterPro" id="IPR007627">
    <property type="entry name" value="RNA_pol_sigma70_r2"/>
</dbReference>
<dbReference type="InterPro" id="IPR013324">
    <property type="entry name" value="RNA_pol_sigma_r3/r4-like"/>
</dbReference>
<dbReference type="RefSeq" id="WP_345628143.1">
    <property type="nucleotide sequence ID" value="NZ_BAABJQ010000004.1"/>
</dbReference>
<sequence length="165" mass="18964">MTFEEYVRQRGAALVRVARLLTGDVQLGEDLAQDVLAKAYPRWSRIVRTERPDLYLRRMLVNANVSRQRRRAAQEYVGVGTIEGVVPAAEHEIVERDEIWRLLAGLPRRQRAAVVLRYYEDLDDAMIAEILDCAPVTVRTHVMRALATLRERIDQRTTPSLGARR</sequence>
<dbReference type="PANTHER" id="PTHR43133">
    <property type="entry name" value="RNA POLYMERASE ECF-TYPE SIGMA FACTO"/>
    <property type="match status" value="1"/>
</dbReference>
<keyword evidence="5" id="KW-0804">Transcription</keyword>
<dbReference type="Gene3D" id="1.10.1740.10">
    <property type="match status" value="1"/>
</dbReference>
<keyword evidence="9" id="KW-1185">Reference proteome</keyword>
<dbReference type="Pfam" id="PF04542">
    <property type="entry name" value="Sigma70_r2"/>
    <property type="match status" value="1"/>
</dbReference>
<dbReference type="NCBIfam" id="TIGR02983">
    <property type="entry name" value="SigE-fam_strep"/>
    <property type="match status" value="1"/>
</dbReference>
<name>A0ABP9RNN4_9ACTN</name>
<comment type="similarity">
    <text evidence="1">Belongs to the sigma-70 factor family. ECF subfamily.</text>
</comment>
<evidence type="ECO:0000256" key="3">
    <source>
        <dbReference type="ARBA" id="ARBA00023082"/>
    </source>
</evidence>
<dbReference type="SUPFAM" id="SSF88659">
    <property type="entry name" value="Sigma3 and sigma4 domains of RNA polymerase sigma factors"/>
    <property type="match status" value="1"/>
</dbReference>
<keyword evidence="4" id="KW-0238">DNA-binding</keyword>
<dbReference type="InterPro" id="IPR014284">
    <property type="entry name" value="RNA_pol_sigma-70_dom"/>
</dbReference>
<dbReference type="InterPro" id="IPR013249">
    <property type="entry name" value="RNA_pol_sigma70_r4_t2"/>
</dbReference>
<evidence type="ECO:0000256" key="1">
    <source>
        <dbReference type="ARBA" id="ARBA00010641"/>
    </source>
</evidence>
<dbReference type="EMBL" id="BAABJQ010000004">
    <property type="protein sequence ID" value="GAA5182559.1"/>
    <property type="molecule type" value="Genomic_DNA"/>
</dbReference>
<dbReference type="Proteomes" id="UP001501570">
    <property type="component" value="Unassembled WGS sequence"/>
</dbReference>
<feature type="domain" description="RNA polymerase sigma-70 region 2" evidence="6">
    <location>
        <begin position="8"/>
        <end position="72"/>
    </location>
</feature>
<dbReference type="InterPro" id="IPR014325">
    <property type="entry name" value="RNA_pol_sigma-E_actinobac"/>
</dbReference>
<dbReference type="Pfam" id="PF08281">
    <property type="entry name" value="Sigma70_r4_2"/>
    <property type="match status" value="1"/>
</dbReference>
<dbReference type="SUPFAM" id="SSF88946">
    <property type="entry name" value="Sigma2 domain of RNA polymerase sigma factors"/>
    <property type="match status" value="1"/>
</dbReference>
<evidence type="ECO:0000256" key="2">
    <source>
        <dbReference type="ARBA" id="ARBA00023015"/>
    </source>
</evidence>
<dbReference type="InterPro" id="IPR013325">
    <property type="entry name" value="RNA_pol_sigma_r2"/>
</dbReference>
<comment type="caution">
    <text evidence="8">The sequence shown here is derived from an EMBL/GenBank/DDBJ whole genome shotgun (WGS) entry which is preliminary data.</text>
</comment>
<dbReference type="PANTHER" id="PTHR43133:SF50">
    <property type="entry name" value="ECF RNA POLYMERASE SIGMA FACTOR SIGM"/>
    <property type="match status" value="1"/>
</dbReference>
<dbReference type="InterPro" id="IPR036388">
    <property type="entry name" value="WH-like_DNA-bd_sf"/>
</dbReference>
<evidence type="ECO:0000313" key="9">
    <source>
        <dbReference type="Proteomes" id="UP001501570"/>
    </source>
</evidence>